<protein>
    <submittedName>
        <fullName evidence="1">Uncharacterized protein</fullName>
    </submittedName>
</protein>
<organism evidence="1">
    <name type="scientific">Rhizophora mucronata</name>
    <name type="common">Asiatic mangrove</name>
    <dbReference type="NCBI Taxonomy" id="61149"/>
    <lineage>
        <taxon>Eukaryota</taxon>
        <taxon>Viridiplantae</taxon>
        <taxon>Streptophyta</taxon>
        <taxon>Embryophyta</taxon>
        <taxon>Tracheophyta</taxon>
        <taxon>Spermatophyta</taxon>
        <taxon>Magnoliopsida</taxon>
        <taxon>eudicotyledons</taxon>
        <taxon>Gunneridae</taxon>
        <taxon>Pentapetalae</taxon>
        <taxon>rosids</taxon>
        <taxon>fabids</taxon>
        <taxon>Malpighiales</taxon>
        <taxon>Rhizophoraceae</taxon>
        <taxon>Rhizophora</taxon>
    </lineage>
</organism>
<dbReference type="AlphaFoldDB" id="A0A2P2R2H2"/>
<accession>A0A2P2R2H2</accession>
<reference evidence="1" key="1">
    <citation type="submission" date="2018-02" db="EMBL/GenBank/DDBJ databases">
        <title>Rhizophora mucronata_Transcriptome.</title>
        <authorList>
            <person name="Meera S.P."/>
            <person name="Sreeshan A."/>
            <person name="Augustine A."/>
        </authorList>
    </citation>
    <scope>NUCLEOTIDE SEQUENCE</scope>
    <source>
        <tissue evidence="1">Leaf</tissue>
    </source>
</reference>
<dbReference type="EMBL" id="GGEC01092897">
    <property type="protein sequence ID" value="MBX73381.1"/>
    <property type="molecule type" value="Transcribed_RNA"/>
</dbReference>
<evidence type="ECO:0000313" key="1">
    <source>
        <dbReference type="EMBL" id="MBX73381.1"/>
    </source>
</evidence>
<proteinExistence type="predicted"/>
<name>A0A2P2R2H2_RHIMU</name>
<sequence>MMEPVFISQRIFSFTSPRHKFGKIVTINTNAEVFYHTDWESIRSSNQSKGQSQFLTVGQQYFLFLLIINVI</sequence>